<feature type="signal peptide" evidence="5">
    <location>
        <begin position="1"/>
        <end position="24"/>
    </location>
</feature>
<feature type="chain" id="PRO_5007067445" evidence="5">
    <location>
        <begin position="25"/>
        <end position="592"/>
    </location>
</feature>
<keyword evidence="2 3" id="KW-0802">TPR repeat</keyword>
<dbReference type="InterPro" id="IPR011990">
    <property type="entry name" value="TPR-like_helical_dom_sf"/>
</dbReference>
<keyword evidence="1" id="KW-0677">Repeat</keyword>
<dbReference type="EMBL" id="CP014229">
    <property type="protein sequence ID" value="AMD89605.1"/>
    <property type="molecule type" value="Genomic_DNA"/>
</dbReference>
<evidence type="ECO:0000313" key="6">
    <source>
        <dbReference type="EMBL" id="AMD89605.1"/>
    </source>
</evidence>
<evidence type="ECO:0000256" key="1">
    <source>
        <dbReference type="ARBA" id="ARBA00022737"/>
    </source>
</evidence>
<dbReference type="Proteomes" id="UP000069241">
    <property type="component" value="Chromosome"/>
</dbReference>
<dbReference type="Pfam" id="PF13432">
    <property type="entry name" value="TPR_16"/>
    <property type="match status" value="2"/>
</dbReference>
<dbReference type="SUPFAM" id="SSF48452">
    <property type="entry name" value="TPR-like"/>
    <property type="match status" value="3"/>
</dbReference>
<dbReference type="InterPro" id="IPR019734">
    <property type="entry name" value="TPR_rpt"/>
</dbReference>
<evidence type="ECO:0000256" key="2">
    <source>
        <dbReference type="ARBA" id="ARBA00022803"/>
    </source>
</evidence>
<evidence type="ECO:0000256" key="4">
    <source>
        <dbReference type="SAM" id="MobiDB-lite"/>
    </source>
</evidence>
<dbReference type="PANTHER" id="PTHR45586">
    <property type="entry name" value="TPR REPEAT-CONTAINING PROTEIN PA4667"/>
    <property type="match status" value="1"/>
</dbReference>
<reference evidence="7" key="1">
    <citation type="submission" date="2016-02" db="EMBL/GenBank/DDBJ databases">
        <authorList>
            <person name="Holder M.E."/>
            <person name="Ajami N.J."/>
            <person name="Petrosino J.F."/>
        </authorList>
    </citation>
    <scope>NUCLEOTIDE SEQUENCE [LARGE SCALE GENOMIC DNA]</scope>
    <source>
        <strain evidence="7">CCUG 45958</strain>
    </source>
</reference>
<evidence type="ECO:0000256" key="3">
    <source>
        <dbReference type="PROSITE-ProRule" id="PRU00339"/>
    </source>
</evidence>
<dbReference type="SMART" id="SM00028">
    <property type="entry name" value="TPR"/>
    <property type="match status" value="3"/>
</dbReference>
<evidence type="ECO:0000313" key="7">
    <source>
        <dbReference type="Proteomes" id="UP000069241"/>
    </source>
</evidence>
<accession>A0A0X8JIT5</accession>
<dbReference type="KEGG" id="dfi:AXF13_05470"/>
<dbReference type="AlphaFoldDB" id="A0A0X8JIT5"/>
<dbReference type="Gene3D" id="1.25.40.10">
    <property type="entry name" value="Tetratricopeptide repeat domain"/>
    <property type="match status" value="3"/>
</dbReference>
<name>A0A0X8JIT5_9BACT</name>
<dbReference type="PROSITE" id="PS50005">
    <property type="entry name" value="TPR"/>
    <property type="match status" value="1"/>
</dbReference>
<feature type="repeat" description="TPR" evidence="3">
    <location>
        <begin position="548"/>
        <end position="581"/>
    </location>
</feature>
<feature type="region of interest" description="Disordered" evidence="4">
    <location>
        <begin position="34"/>
        <end position="58"/>
    </location>
</feature>
<dbReference type="PANTHER" id="PTHR45586:SF1">
    <property type="entry name" value="LIPOPOLYSACCHARIDE ASSEMBLY PROTEIN B"/>
    <property type="match status" value="1"/>
</dbReference>
<protein>
    <submittedName>
        <fullName evidence="6">Uncharacterized protein</fullName>
    </submittedName>
</protein>
<gene>
    <name evidence="6" type="ORF">AXF13_05470</name>
</gene>
<evidence type="ECO:0000256" key="5">
    <source>
        <dbReference type="SAM" id="SignalP"/>
    </source>
</evidence>
<dbReference type="PROSITE" id="PS51257">
    <property type="entry name" value="PROKAR_LIPOPROTEIN"/>
    <property type="match status" value="1"/>
</dbReference>
<dbReference type="STRING" id="44742.AXF13_05470"/>
<sequence length="592" mass="66056">MKRKTIALLCALALAATTSLSLLGCGGCAGNKPQGAQTSGQSAAEDKPAPLQKEPASLQDVPVRPLEAELSPEARNTYAYLLYAQALLDEDEAALLQAASMLKESPVPAKVWMEGGVWLMSRKSPNAVILLEQALSVWPEDMSLNLLYAEALMEHGMPERGVTLMRAYLQKHPDSLDARLELALLLVKSKQFTEAEKLLNSIPAKQRSPLVDYYHARALIGMARQNDAVPYLQKAVKEMPDFVEALAELAFIHEQRGELREARTVYEKLIKLNFSTQDVALRLVNISLRLKQPEKALQYMRLGPDTVPFKLTVASMFMDSRHYLQAESLLKQIVADGGAPGEVYLLLADLTYEQRRDLPMALSWLDKMPPTSKSAGRSRLLRAQLLAEAGQNEKALKVVRQGQKDFADVPDFWEFEIRLMARQKQMADALKVARAAVKTWPDNTDLAFLLGSLLDETGDKKNAFTVMEGILTNHPDNYQALNYVGYTLAEENRDLERAVKLLVRADELSPNQSYIVDSLAWALFKSGRQEEALKEIRRAVKLGDQVDSSIWEHYGDIALRSGLKDEARKAYQKALDLKPANAEALRQRLSTL</sequence>
<keyword evidence="7" id="KW-1185">Reference proteome</keyword>
<proteinExistence type="predicted"/>
<dbReference type="RefSeq" id="WP_062251958.1">
    <property type="nucleotide sequence ID" value="NZ_CP014229.1"/>
</dbReference>
<organism evidence="6 7">
    <name type="scientific">Desulfovibrio fairfieldensis</name>
    <dbReference type="NCBI Taxonomy" id="44742"/>
    <lineage>
        <taxon>Bacteria</taxon>
        <taxon>Pseudomonadati</taxon>
        <taxon>Thermodesulfobacteriota</taxon>
        <taxon>Desulfovibrionia</taxon>
        <taxon>Desulfovibrionales</taxon>
        <taxon>Desulfovibrionaceae</taxon>
        <taxon>Desulfovibrio</taxon>
    </lineage>
</organism>
<dbReference type="Pfam" id="PF14559">
    <property type="entry name" value="TPR_19"/>
    <property type="match status" value="2"/>
</dbReference>
<dbReference type="InterPro" id="IPR051012">
    <property type="entry name" value="CellSynth/LPSAsmb/PSIAsmb"/>
</dbReference>
<keyword evidence="5" id="KW-0732">Signal</keyword>